<dbReference type="Gene3D" id="2.30.40.10">
    <property type="entry name" value="Urease, subunit C, domain 1"/>
    <property type="match status" value="1"/>
</dbReference>
<dbReference type="GO" id="GO:0016810">
    <property type="term" value="F:hydrolase activity, acting on carbon-nitrogen (but not peptide) bonds"/>
    <property type="evidence" value="ECO:0007669"/>
    <property type="project" value="InterPro"/>
</dbReference>
<dbReference type="EMBL" id="KV425589">
    <property type="protein sequence ID" value="KZT23043.1"/>
    <property type="molecule type" value="Genomic_DNA"/>
</dbReference>
<dbReference type="AlphaFoldDB" id="A0A165QY74"/>
<dbReference type="SUPFAM" id="SSF51556">
    <property type="entry name" value="Metallo-dependent hydrolases"/>
    <property type="match status" value="1"/>
</dbReference>
<evidence type="ECO:0000313" key="2">
    <source>
        <dbReference type="EMBL" id="KZT23043.1"/>
    </source>
</evidence>
<dbReference type="Gene3D" id="3.20.20.140">
    <property type="entry name" value="Metal-dependent hydrolases"/>
    <property type="match status" value="1"/>
</dbReference>
<dbReference type="STRING" id="1314782.A0A165QY74"/>
<protein>
    <recommendedName>
        <fullName evidence="1">Amidohydrolase 3 domain-containing protein</fullName>
    </recommendedName>
</protein>
<dbReference type="Gene3D" id="3.10.310.70">
    <property type="match status" value="1"/>
</dbReference>
<keyword evidence="3" id="KW-1185">Reference proteome</keyword>
<feature type="domain" description="Amidohydrolase 3" evidence="1">
    <location>
        <begin position="120"/>
        <end position="615"/>
    </location>
</feature>
<dbReference type="Proteomes" id="UP000076761">
    <property type="component" value="Unassembled WGS sequence"/>
</dbReference>
<dbReference type="CDD" id="cd01300">
    <property type="entry name" value="YtcJ_like"/>
    <property type="match status" value="1"/>
</dbReference>
<name>A0A165QY74_9AGAM</name>
<reference evidence="2 3" key="1">
    <citation type="journal article" date="2016" name="Mol. Biol. Evol.">
        <title>Comparative Genomics of Early-Diverging Mushroom-Forming Fungi Provides Insights into the Origins of Lignocellulose Decay Capabilities.</title>
        <authorList>
            <person name="Nagy L.G."/>
            <person name="Riley R."/>
            <person name="Tritt A."/>
            <person name="Adam C."/>
            <person name="Daum C."/>
            <person name="Floudas D."/>
            <person name="Sun H."/>
            <person name="Yadav J.S."/>
            <person name="Pangilinan J."/>
            <person name="Larsson K.H."/>
            <person name="Matsuura K."/>
            <person name="Barry K."/>
            <person name="Labutti K."/>
            <person name="Kuo R."/>
            <person name="Ohm R.A."/>
            <person name="Bhattacharya S.S."/>
            <person name="Shirouzu T."/>
            <person name="Yoshinaga Y."/>
            <person name="Martin F.M."/>
            <person name="Grigoriev I.V."/>
            <person name="Hibbett D.S."/>
        </authorList>
    </citation>
    <scope>NUCLEOTIDE SEQUENCE [LARGE SCALE GENOMIC DNA]</scope>
    <source>
        <strain evidence="2 3">HHB14362 ss-1</strain>
    </source>
</reference>
<dbReference type="PANTHER" id="PTHR22642:SF2">
    <property type="entry name" value="PROTEIN LONG AFTER FAR-RED 3"/>
    <property type="match status" value="1"/>
</dbReference>
<dbReference type="InterPro" id="IPR033932">
    <property type="entry name" value="YtcJ-like"/>
</dbReference>
<dbReference type="OrthoDB" id="3501663at2759"/>
<dbReference type="InParanoid" id="A0A165QY74"/>
<dbReference type="SUPFAM" id="SSF51338">
    <property type="entry name" value="Composite domain of metallo-dependent hydrolases"/>
    <property type="match status" value="1"/>
</dbReference>
<sequence length="618" mass="68670">MSGNPKGVKSPQVPVPSQSHFNPRWSTLLVAIAASLALYVFSGWKTSPILQLPQSYALCKGKGNIYTVDEDNPQVECLLVHGDRILDVGDKAKVREFWDALQLVHGLGDDALLRILEVPKGHIVIPGLADSHAHILEYGFKMQLRLDGARSLQDIVRALESYVLSRPDVLNDTSRWIEGMGWDQNLWKDWRGGFPTARDLDTPLLKDRPISLARVDVHATWVSEKVLDIMGPLPRHVDGGEIVRDSDGKATGIFVDNAMTLVPSPPRSEAVMLEYFQRTMKDALSAGLTSIHDAGNDVRVIKFYEDLAEQGQIPMRLYIMGMLEDGQVKMQRRENHGKEGRLNVKGIKMFMDGTCLSSKRYFFSMRALGSWGAALLQPYSDKPDTSGILRVDPKQIRKDVKDVWQKGWQVNIHCIGDRANKIALDIFQEVLRSGMQNATERRPRIEHAQIMQLSDLERTGKLGVITSVQPTHATSDMGYAEGRLGPDRIKGAYAYQTLLRNSPNNVLPIGSDFPVEGINPLLGFYAAVSRLDVNGRSPHGEDGWFAGERLTRAQALKGMTLDAAYAAFSEHEIGSLTRGKKADFVILNQDIMSVPQHEILTTRVTTTVVDGRVAYGSL</sequence>
<gene>
    <name evidence="2" type="ORF">NEOLEDRAFT_1096757</name>
</gene>
<dbReference type="InterPro" id="IPR013108">
    <property type="entry name" value="Amidohydro_3"/>
</dbReference>
<dbReference type="PANTHER" id="PTHR22642">
    <property type="entry name" value="IMIDAZOLONEPROPIONASE"/>
    <property type="match status" value="1"/>
</dbReference>
<organism evidence="2 3">
    <name type="scientific">Neolentinus lepideus HHB14362 ss-1</name>
    <dbReference type="NCBI Taxonomy" id="1314782"/>
    <lineage>
        <taxon>Eukaryota</taxon>
        <taxon>Fungi</taxon>
        <taxon>Dikarya</taxon>
        <taxon>Basidiomycota</taxon>
        <taxon>Agaricomycotina</taxon>
        <taxon>Agaricomycetes</taxon>
        <taxon>Gloeophyllales</taxon>
        <taxon>Gloeophyllaceae</taxon>
        <taxon>Neolentinus</taxon>
    </lineage>
</organism>
<evidence type="ECO:0000313" key="3">
    <source>
        <dbReference type="Proteomes" id="UP000076761"/>
    </source>
</evidence>
<dbReference type="InterPro" id="IPR011059">
    <property type="entry name" value="Metal-dep_hydrolase_composite"/>
</dbReference>
<evidence type="ECO:0000259" key="1">
    <source>
        <dbReference type="Pfam" id="PF07969"/>
    </source>
</evidence>
<accession>A0A165QY74</accession>
<dbReference type="Pfam" id="PF07969">
    <property type="entry name" value="Amidohydro_3"/>
    <property type="match status" value="1"/>
</dbReference>
<dbReference type="InterPro" id="IPR032466">
    <property type="entry name" value="Metal_Hydrolase"/>
</dbReference>
<proteinExistence type="predicted"/>